<evidence type="ECO:0000313" key="1">
    <source>
        <dbReference type="EMBL" id="KUM50221.1"/>
    </source>
</evidence>
<comment type="caution">
    <text evidence="1">The sequence shown here is derived from an EMBL/GenBank/DDBJ whole genome shotgun (WGS) entry which is preliminary data.</text>
</comment>
<reference evidence="1" key="1">
    <citation type="journal article" date="2015" name="Genome Biol. Evol.">
        <title>Organellar Genomes of White Spruce (Picea glauca): Assembly and Annotation.</title>
        <authorList>
            <person name="Jackman S.D."/>
            <person name="Warren R.L."/>
            <person name="Gibb E.A."/>
            <person name="Vandervalk B.P."/>
            <person name="Mohamadi H."/>
            <person name="Chu J."/>
            <person name="Raymond A."/>
            <person name="Pleasance S."/>
            <person name="Coope R."/>
            <person name="Wildung M.R."/>
            <person name="Ritland C.E."/>
            <person name="Bousquet J."/>
            <person name="Jones S.J."/>
            <person name="Bohlmann J."/>
            <person name="Birol I."/>
        </authorList>
    </citation>
    <scope>NUCLEOTIDE SEQUENCE [LARGE SCALE GENOMIC DNA]</scope>
    <source>
        <tissue evidence="1">Flushing bud</tissue>
    </source>
</reference>
<accession>A0A101M367</accession>
<sequence>MSSLEVLQTCPSQRKALLSSLGFVDPSDDRMITFYIDNTTPHLPPSVAFQILVTIKNVIVHRCIIDEGASTCVMSANVWKTL</sequence>
<proteinExistence type="predicted"/>
<keyword evidence="1" id="KW-0496">Mitochondrion</keyword>
<dbReference type="EMBL" id="LKAM01000001">
    <property type="protein sequence ID" value="KUM50221.1"/>
    <property type="molecule type" value="Genomic_DNA"/>
</dbReference>
<protein>
    <submittedName>
        <fullName evidence="1">Uncharacterized protein</fullName>
    </submittedName>
</protein>
<gene>
    <name evidence="1" type="ORF">ABT39_MTgene64</name>
</gene>
<dbReference type="AlphaFoldDB" id="A0A101M367"/>
<geneLocation type="mitochondrion" evidence="1"/>
<organism evidence="1">
    <name type="scientific">Picea glauca</name>
    <name type="common">White spruce</name>
    <name type="synonym">Pinus glauca</name>
    <dbReference type="NCBI Taxonomy" id="3330"/>
    <lineage>
        <taxon>Eukaryota</taxon>
        <taxon>Viridiplantae</taxon>
        <taxon>Streptophyta</taxon>
        <taxon>Embryophyta</taxon>
        <taxon>Tracheophyta</taxon>
        <taxon>Spermatophyta</taxon>
        <taxon>Pinopsida</taxon>
        <taxon>Pinidae</taxon>
        <taxon>Conifers I</taxon>
        <taxon>Pinales</taxon>
        <taxon>Pinaceae</taxon>
        <taxon>Picea</taxon>
    </lineage>
</organism>
<name>A0A101M367_PICGL</name>